<dbReference type="AlphaFoldDB" id="L0A4L0"/>
<feature type="compositionally biased region" description="Basic and acidic residues" evidence="1">
    <location>
        <begin position="527"/>
        <end position="553"/>
    </location>
</feature>
<dbReference type="Proteomes" id="UP000010467">
    <property type="component" value="Chromosome"/>
</dbReference>
<dbReference type="STRING" id="937777.Deipe_2497"/>
<feature type="region of interest" description="Disordered" evidence="1">
    <location>
        <begin position="184"/>
        <end position="253"/>
    </location>
</feature>
<accession>L0A4L0</accession>
<dbReference type="PATRIC" id="fig|937777.3.peg.2503"/>
<reference evidence="4" key="1">
    <citation type="submission" date="2012-03" db="EMBL/GenBank/DDBJ databases">
        <title>Complete sequence of chromosome of Deinococcus peraridilitoris DSM 19664.</title>
        <authorList>
            <person name="Lucas S."/>
            <person name="Copeland A."/>
            <person name="Lapidus A."/>
            <person name="Glavina del Rio T."/>
            <person name="Dalin E."/>
            <person name="Tice H."/>
            <person name="Bruce D."/>
            <person name="Goodwin L."/>
            <person name="Pitluck S."/>
            <person name="Peters L."/>
            <person name="Mikhailova N."/>
            <person name="Lu M."/>
            <person name="Kyrpides N."/>
            <person name="Mavromatis K."/>
            <person name="Ivanova N."/>
            <person name="Brettin T."/>
            <person name="Detter J.C."/>
            <person name="Han C."/>
            <person name="Larimer F."/>
            <person name="Land M."/>
            <person name="Hauser L."/>
            <person name="Markowitz V."/>
            <person name="Cheng J.-F."/>
            <person name="Hugenholtz P."/>
            <person name="Woyke T."/>
            <person name="Wu D."/>
            <person name="Pukall R."/>
            <person name="Steenblock K."/>
            <person name="Brambilla E."/>
            <person name="Klenk H.-P."/>
            <person name="Eisen J.A."/>
        </authorList>
    </citation>
    <scope>NUCLEOTIDE SEQUENCE [LARGE SCALE GENOMIC DNA]</scope>
    <source>
        <strain evidence="4">DSM 19664 / LMG 22246 / CIP 109416 / KR-200</strain>
    </source>
</reference>
<feature type="region of interest" description="Disordered" evidence="1">
    <location>
        <begin position="442"/>
        <end position="553"/>
    </location>
</feature>
<feature type="transmembrane region" description="Helical" evidence="2">
    <location>
        <begin position="111"/>
        <end position="133"/>
    </location>
</feature>
<proteinExistence type="predicted"/>
<feature type="transmembrane region" description="Helical" evidence="2">
    <location>
        <begin position="81"/>
        <end position="99"/>
    </location>
</feature>
<feature type="transmembrane region" description="Helical" evidence="2">
    <location>
        <begin position="35"/>
        <end position="51"/>
    </location>
</feature>
<organism evidence="3 4">
    <name type="scientific">Deinococcus peraridilitoris (strain DSM 19664 / LMG 22246 / CIP 109416 / KR-200)</name>
    <dbReference type="NCBI Taxonomy" id="937777"/>
    <lineage>
        <taxon>Bacteria</taxon>
        <taxon>Thermotogati</taxon>
        <taxon>Deinococcota</taxon>
        <taxon>Deinococci</taxon>
        <taxon>Deinococcales</taxon>
        <taxon>Deinococcaceae</taxon>
        <taxon>Deinococcus</taxon>
    </lineage>
</organism>
<dbReference type="EMBL" id="CP003382">
    <property type="protein sequence ID" value="AFZ67965.1"/>
    <property type="molecule type" value="Genomic_DNA"/>
</dbReference>
<gene>
    <name evidence="3" type="ordered locus">Deipe_2497</name>
</gene>
<evidence type="ECO:0000313" key="3">
    <source>
        <dbReference type="EMBL" id="AFZ67965.1"/>
    </source>
</evidence>
<feature type="transmembrane region" description="Helical" evidence="2">
    <location>
        <begin position="12"/>
        <end position="29"/>
    </location>
</feature>
<evidence type="ECO:0000256" key="1">
    <source>
        <dbReference type="SAM" id="MobiDB-lite"/>
    </source>
</evidence>
<sequence length="553" mass="57830">MHFRGIHHRQALRLAWSLGAASGAIVALLAPHAALILGAVLLLLTPYAFGFGPLSRRLWTGAAIFAVLIGLPLMWRSASDSATFLWLSGGFLLSVGVLFSTNTWRLTGASVAGRWGAGLVPVGLTLLSAAYLAPAGIRIFSAPQQVGMATLFEPDPAILPEAPQEVPAMPPATKHEADLPVIPSLPVTSTAPAARPGAKAPEVRRKQAKPSTRPATPASSPTKKPVRPTATAQRAAIPPKSASKPAPVYSTPAKVPAVPAVRASSAAVVRTPVKVPVKVAAPTRSGLSNSKPIRSVTVKPSPTQTRITKPASPVAPKAPKSASPSTATRPITAPALPAPVPTSPIRREFRNPRSVAAVGTPAPSTARPRRVTVRSPRQIDLSSSREKQATLRASARRVQEILDARRARPISPTAVCSQKCPPSSSIDHLDVIAREGSASALRTVSATPAESSWWADASPGQAAPPRTPAEPSPEPPAPETTMPAPPPMPAPAPAPTPAPSQPEPVPTLPTLPLPGLVKELPIVGSPRNDDDREKKEPKDERKKNKSNEKGRDR</sequence>
<feature type="compositionally biased region" description="Pro residues" evidence="1">
    <location>
        <begin position="465"/>
        <end position="512"/>
    </location>
</feature>
<keyword evidence="4" id="KW-1185">Reference proteome</keyword>
<evidence type="ECO:0000256" key="2">
    <source>
        <dbReference type="SAM" id="Phobius"/>
    </source>
</evidence>
<protein>
    <submittedName>
        <fullName evidence="3">Uncharacterized protein</fullName>
    </submittedName>
</protein>
<dbReference type="HOGENOM" id="CLU_492373_0_0_0"/>
<feature type="compositionally biased region" description="Low complexity" evidence="1">
    <location>
        <begin position="209"/>
        <end position="223"/>
    </location>
</feature>
<feature type="compositionally biased region" description="Low complexity" evidence="1">
    <location>
        <begin position="308"/>
        <end position="328"/>
    </location>
</feature>
<keyword evidence="2" id="KW-1133">Transmembrane helix</keyword>
<keyword evidence="2" id="KW-0472">Membrane</keyword>
<feature type="compositionally biased region" description="Polar residues" evidence="1">
    <location>
        <begin position="286"/>
        <end position="307"/>
    </location>
</feature>
<keyword evidence="2" id="KW-0812">Transmembrane</keyword>
<evidence type="ECO:0000313" key="4">
    <source>
        <dbReference type="Proteomes" id="UP000010467"/>
    </source>
</evidence>
<dbReference type="KEGG" id="dpd:Deipe_2497"/>
<feature type="compositionally biased region" description="Low complexity" evidence="1">
    <location>
        <begin position="235"/>
        <end position="253"/>
    </location>
</feature>
<feature type="region of interest" description="Disordered" evidence="1">
    <location>
        <begin position="286"/>
        <end position="392"/>
    </location>
</feature>
<name>L0A4L0_DEIPD</name>
<feature type="transmembrane region" description="Helical" evidence="2">
    <location>
        <begin position="58"/>
        <end position="75"/>
    </location>
</feature>